<feature type="domain" description="Sialate O-acetylesterase" evidence="3">
    <location>
        <begin position="102"/>
        <end position="347"/>
    </location>
</feature>
<dbReference type="Proteomes" id="UP001165080">
    <property type="component" value="Unassembled WGS sequence"/>
</dbReference>
<keyword evidence="5" id="KW-1185">Reference proteome</keyword>
<dbReference type="InterPro" id="IPR036514">
    <property type="entry name" value="SGNH_hydro_sf"/>
</dbReference>
<dbReference type="AlphaFoldDB" id="A0A9W6BER6"/>
<proteinExistence type="predicted"/>
<organism evidence="4 5">
    <name type="scientific">Pleodorina starrii</name>
    <dbReference type="NCBI Taxonomy" id="330485"/>
    <lineage>
        <taxon>Eukaryota</taxon>
        <taxon>Viridiplantae</taxon>
        <taxon>Chlorophyta</taxon>
        <taxon>core chlorophytes</taxon>
        <taxon>Chlorophyceae</taxon>
        <taxon>CS clade</taxon>
        <taxon>Chlamydomonadales</taxon>
        <taxon>Volvocaceae</taxon>
        <taxon>Pleodorina</taxon>
    </lineage>
</organism>
<dbReference type="SUPFAM" id="SSF52266">
    <property type="entry name" value="SGNH hydrolase"/>
    <property type="match status" value="1"/>
</dbReference>
<feature type="compositionally biased region" description="Pro residues" evidence="2">
    <location>
        <begin position="53"/>
        <end position="66"/>
    </location>
</feature>
<dbReference type="PANTHER" id="PTHR31988">
    <property type="entry name" value="ESTERASE, PUTATIVE (DUF303)-RELATED"/>
    <property type="match status" value="1"/>
</dbReference>
<protein>
    <recommendedName>
        <fullName evidence="3">Sialate O-acetylesterase domain-containing protein</fullName>
    </recommendedName>
</protein>
<dbReference type="GO" id="GO:0016787">
    <property type="term" value="F:hydrolase activity"/>
    <property type="evidence" value="ECO:0007669"/>
    <property type="project" value="UniProtKB-KW"/>
</dbReference>
<dbReference type="PANTHER" id="PTHR31988:SF19">
    <property type="entry name" value="9-O-ACETYL-N-ACETYLNEURAMINIC ACID DEACETYLASE-RELATED"/>
    <property type="match status" value="1"/>
</dbReference>
<dbReference type="Gene3D" id="3.40.50.1110">
    <property type="entry name" value="SGNH hydrolase"/>
    <property type="match status" value="1"/>
</dbReference>
<reference evidence="4 5" key="1">
    <citation type="journal article" date="2023" name="Commun. Biol.">
        <title>Reorganization of the ancestral sex-determining regions during the evolution of trioecy in Pleodorina starrii.</title>
        <authorList>
            <person name="Takahashi K."/>
            <person name="Suzuki S."/>
            <person name="Kawai-Toyooka H."/>
            <person name="Yamamoto K."/>
            <person name="Hamaji T."/>
            <person name="Ootsuki R."/>
            <person name="Yamaguchi H."/>
            <person name="Kawachi M."/>
            <person name="Higashiyama T."/>
            <person name="Nozaki H."/>
        </authorList>
    </citation>
    <scope>NUCLEOTIDE SEQUENCE [LARGE SCALE GENOMIC DNA]</scope>
    <source>
        <strain evidence="4 5">NIES-4479</strain>
    </source>
</reference>
<feature type="compositionally biased region" description="Low complexity" evidence="2">
    <location>
        <begin position="424"/>
        <end position="434"/>
    </location>
</feature>
<evidence type="ECO:0000313" key="5">
    <source>
        <dbReference type="Proteomes" id="UP001165080"/>
    </source>
</evidence>
<evidence type="ECO:0000313" key="4">
    <source>
        <dbReference type="EMBL" id="GLC50703.1"/>
    </source>
</evidence>
<dbReference type="InterPro" id="IPR052940">
    <property type="entry name" value="Carb_Esterase_6"/>
</dbReference>
<comment type="caution">
    <text evidence="4">The sequence shown here is derived from an EMBL/GenBank/DDBJ whole genome shotgun (WGS) entry which is preliminary data.</text>
</comment>
<feature type="region of interest" description="Disordered" evidence="2">
    <location>
        <begin position="1"/>
        <end position="94"/>
    </location>
</feature>
<dbReference type="EMBL" id="BRXU01000003">
    <property type="protein sequence ID" value="GLC50703.1"/>
    <property type="molecule type" value="Genomic_DNA"/>
</dbReference>
<gene>
    <name evidence="4" type="primary">PLEST006064</name>
    <name evidence="4" type="ORF">PLESTB_000410000</name>
</gene>
<dbReference type="InterPro" id="IPR005181">
    <property type="entry name" value="SASA"/>
</dbReference>
<sequence>MGARQSTYLADVDAHEPQPQHHQPEPAQGSSAAPTATAAAGSAGSAGYGGAHRPPPLNLSAPPAPTPARRRPPICSGLDTVDLASTHPHSPIPSPAASGLVDVWIIAGQSNAVGDNSEDGTPIPAASQPLPGLVLSYDSTGRWRDAVPNIHAGVHGYDREPSCGPAIAFGRTLVGLGLSGRVGLVPCAKGATNLFHDWRPAGGGDLYGTMIARTKAALAAPLPGGGNARLRGMIWVQGEADAEEKVGPAPSEAYGANLTAFVQAVRRDLASYHAQLPILLGVMSLRKRDCFPYLAAVRRAQLGTPVPGLLRVDLSGYEFFEQYGGFHVHLTKDGATALGTTMAHIYYSTVVRAGLPWRPANAAAAAVTAFALSGGGAATPPAPPAVSDGGSGGSAAAAAAVAPAAAAADTAAVQSAEAATLAGEGATGAEVAGRSGEGEGAGEGEGEGGRRGQLASPSADADADADADAGLEAVSGEAAASAAGAAEGAVGDVAAVSRGSQGDWEGVRAAGAGGEGAGEGGIGTAPDPQVGGSGVQ</sequence>
<evidence type="ECO:0000256" key="2">
    <source>
        <dbReference type="SAM" id="MobiDB-lite"/>
    </source>
</evidence>
<dbReference type="Pfam" id="PF03629">
    <property type="entry name" value="SASA"/>
    <property type="match status" value="1"/>
</dbReference>
<name>A0A9W6BER6_9CHLO</name>
<feature type="compositionally biased region" description="Low complexity" evidence="2">
    <location>
        <begin position="25"/>
        <end position="43"/>
    </location>
</feature>
<keyword evidence="1" id="KW-0378">Hydrolase</keyword>
<feature type="region of interest" description="Disordered" evidence="2">
    <location>
        <begin position="424"/>
        <end position="467"/>
    </location>
</feature>
<feature type="compositionally biased region" description="Gly residues" evidence="2">
    <location>
        <begin position="511"/>
        <end position="523"/>
    </location>
</feature>
<accession>A0A9W6BER6</accession>
<feature type="region of interest" description="Disordered" evidence="2">
    <location>
        <begin position="497"/>
        <end position="536"/>
    </location>
</feature>
<evidence type="ECO:0000259" key="3">
    <source>
        <dbReference type="Pfam" id="PF03629"/>
    </source>
</evidence>
<feature type="compositionally biased region" description="Basic and acidic residues" evidence="2">
    <location>
        <begin position="12"/>
        <end position="24"/>
    </location>
</feature>
<evidence type="ECO:0000256" key="1">
    <source>
        <dbReference type="ARBA" id="ARBA00022801"/>
    </source>
</evidence>